<dbReference type="Proteomes" id="UP000028837">
    <property type="component" value="Unassembled WGS sequence"/>
</dbReference>
<proteinExistence type="predicted"/>
<dbReference type="AlphaFoldDB" id="A0A086K9M6"/>
<evidence type="ECO:0000313" key="1">
    <source>
        <dbReference type="EMBL" id="KFG41094.1"/>
    </source>
</evidence>
<organism evidence="1 2">
    <name type="scientific">Toxoplasma gondii GAB2-2007-GAL-DOM2</name>
    <dbReference type="NCBI Taxonomy" id="1130820"/>
    <lineage>
        <taxon>Eukaryota</taxon>
        <taxon>Sar</taxon>
        <taxon>Alveolata</taxon>
        <taxon>Apicomplexa</taxon>
        <taxon>Conoidasida</taxon>
        <taxon>Coccidia</taxon>
        <taxon>Eucoccidiorida</taxon>
        <taxon>Eimeriorina</taxon>
        <taxon>Sarcocystidae</taxon>
        <taxon>Toxoplasma</taxon>
    </lineage>
</organism>
<dbReference type="VEuPathDB" id="ToxoDB:TGDOM2_201775"/>
<gene>
    <name evidence="1" type="ORF">TGDOM2_201775</name>
</gene>
<evidence type="ECO:0000313" key="2">
    <source>
        <dbReference type="Proteomes" id="UP000028837"/>
    </source>
</evidence>
<accession>A0A086K9M6</accession>
<name>A0A086K9M6_TOXGO</name>
<reference evidence="1 2" key="1">
    <citation type="submission" date="2014-02" db="EMBL/GenBank/DDBJ databases">
        <authorList>
            <person name="Sibley D."/>
            <person name="Venepally P."/>
            <person name="Karamycheva S."/>
            <person name="Hadjithomas M."/>
            <person name="Khan A."/>
            <person name="Brunk B."/>
            <person name="Roos D."/>
            <person name="Caler E."/>
            <person name="Lorenzi H."/>
        </authorList>
    </citation>
    <scope>NUCLEOTIDE SEQUENCE [LARGE SCALE GENOMIC DNA]</scope>
    <source>
        <strain evidence="1 2">GAB2-2007-GAL-DOM2</strain>
    </source>
</reference>
<sequence>MYRNPPPLRYICKAGNTPKQLRIRHAEGQYVGTVAHKGRYLSATTHSTALKNTTSSQHQAVYVALVYHPLVCCSPLHIPTECETHWRDRGSLR</sequence>
<dbReference type="EMBL" id="AHZU02000717">
    <property type="protein sequence ID" value="KFG41094.1"/>
    <property type="molecule type" value="Genomic_DNA"/>
</dbReference>
<comment type="caution">
    <text evidence="1">The sequence shown here is derived from an EMBL/GenBank/DDBJ whole genome shotgun (WGS) entry which is preliminary data.</text>
</comment>
<protein>
    <submittedName>
        <fullName evidence="1">Uncharacterized protein</fullName>
    </submittedName>
</protein>